<evidence type="ECO:0000313" key="2">
    <source>
        <dbReference type="EMBL" id="KKP65821.1"/>
    </source>
</evidence>
<sequence length="73" mass="8264">MLIKVKVFPESKKPEIIKKADDSFYVYVESKAEGGKANKEVKQILAFHFQVSQGKIKLLKGGLKPNKIFDIKV</sequence>
<organism evidence="2 3">
    <name type="scientific">Candidatus Roizmanbacteria bacterium GW2011_GWC2_35_12</name>
    <dbReference type="NCBI Taxonomy" id="1618485"/>
    <lineage>
        <taxon>Bacteria</taxon>
        <taxon>Candidatus Roizmaniibacteriota</taxon>
    </lineage>
</organism>
<dbReference type="Gene3D" id="3.30.1200.10">
    <property type="entry name" value="YggU-like"/>
    <property type="match status" value="1"/>
</dbReference>
<accession>A0A0G0BQ92</accession>
<dbReference type="SUPFAM" id="SSF69786">
    <property type="entry name" value="YggU-like"/>
    <property type="match status" value="1"/>
</dbReference>
<dbReference type="AlphaFoldDB" id="A0A0G0BQ92"/>
<dbReference type="SMART" id="SM01152">
    <property type="entry name" value="DUF167"/>
    <property type="match status" value="1"/>
</dbReference>
<protein>
    <submittedName>
        <fullName evidence="2">Uncharacterized protein</fullName>
    </submittedName>
</protein>
<dbReference type="InterPro" id="IPR036591">
    <property type="entry name" value="YggU-like_sf"/>
</dbReference>
<name>A0A0G0BQ92_9BACT</name>
<gene>
    <name evidence="2" type="ORF">UR63_C0043G0016</name>
</gene>
<comment type="similarity">
    <text evidence="1">Belongs to the UPF0235 family.</text>
</comment>
<dbReference type="NCBIfam" id="TIGR00251">
    <property type="entry name" value="DUF167 family protein"/>
    <property type="match status" value="1"/>
</dbReference>
<reference evidence="2 3" key="1">
    <citation type="journal article" date="2015" name="Nature">
        <title>rRNA introns, odd ribosomes, and small enigmatic genomes across a large radiation of phyla.</title>
        <authorList>
            <person name="Brown C.T."/>
            <person name="Hug L.A."/>
            <person name="Thomas B.C."/>
            <person name="Sharon I."/>
            <person name="Castelle C.J."/>
            <person name="Singh A."/>
            <person name="Wilkins M.J."/>
            <person name="Williams K.H."/>
            <person name="Banfield J.F."/>
        </authorList>
    </citation>
    <scope>NUCLEOTIDE SEQUENCE [LARGE SCALE GENOMIC DNA]</scope>
</reference>
<dbReference type="InterPro" id="IPR003746">
    <property type="entry name" value="DUF167"/>
</dbReference>
<evidence type="ECO:0000313" key="3">
    <source>
        <dbReference type="Proteomes" id="UP000034127"/>
    </source>
</evidence>
<dbReference type="Proteomes" id="UP000034127">
    <property type="component" value="Unassembled WGS sequence"/>
</dbReference>
<dbReference type="Pfam" id="PF02594">
    <property type="entry name" value="DUF167"/>
    <property type="match status" value="1"/>
</dbReference>
<comment type="caution">
    <text evidence="2">The sequence shown here is derived from an EMBL/GenBank/DDBJ whole genome shotgun (WGS) entry which is preliminary data.</text>
</comment>
<proteinExistence type="inferred from homology"/>
<dbReference type="EMBL" id="LBPX01000043">
    <property type="protein sequence ID" value="KKP65821.1"/>
    <property type="molecule type" value="Genomic_DNA"/>
</dbReference>
<evidence type="ECO:0000256" key="1">
    <source>
        <dbReference type="ARBA" id="ARBA00010364"/>
    </source>
</evidence>